<dbReference type="PANTHER" id="PTHR43396:SF3">
    <property type="entry name" value="FLAVOHEMOPROTEIN"/>
    <property type="match status" value="1"/>
</dbReference>
<keyword evidence="3" id="KW-0216">Detoxification</keyword>
<dbReference type="SUPFAM" id="SSF46458">
    <property type="entry name" value="Globin-like"/>
    <property type="match status" value="1"/>
</dbReference>
<dbReference type="CDD" id="cd06184">
    <property type="entry name" value="flavohem_like_fad_nad_binding"/>
    <property type="match status" value="1"/>
</dbReference>
<feature type="domain" description="Globin" evidence="13">
    <location>
        <begin position="1"/>
        <end position="138"/>
    </location>
</feature>
<dbReference type="SUPFAM" id="SSF52343">
    <property type="entry name" value="Ferredoxin reductase-like, C-terminal NADP-linked domain"/>
    <property type="match status" value="1"/>
</dbReference>
<evidence type="ECO:0000256" key="11">
    <source>
        <dbReference type="ARBA" id="ARBA00049433"/>
    </source>
</evidence>
<evidence type="ECO:0000256" key="1">
    <source>
        <dbReference type="ARBA" id="ARBA00006401"/>
    </source>
</evidence>
<dbReference type="GO" id="GO:0005344">
    <property type="term" value="F:oxygen carrier activity"/>
    <property type="evidence" value="ECO:0007669"/>
    <property type="project" value="UniProtKB-KW"/>
</dbReference>
<dbReference type="Gene3D" id="2.40.30.10">
    <property type="entry name" value="Translation factors"/>
    <property type="match status" value="1"/>
</dbReference>
<evidence type="ECO:0000256" key="2">
    <source>
        <dbReference type="ARBA" id="ARBA00012229"/>
    </source>
</evidence>
<dbReference type="InterPro" id="IPR017927">
    <property type="entry name" value="FAD-bd_FR_type"/>
</dbReference>
<dbReference type="InterPro" id="IPR017938">
    <property type="entry name" value="Riboflavin_synthase-like_b-brl"/>
</dbReference>
<comment type="catalytic activity">
    <reaction evidence="11">
        <text>2 nitric oxide + NADPH + 2 O2 = 2 nitrate + NADP(+) + H(+)</text>
        <dbReference type="Rhea" id="RHEA:19465"/>
        <dbReference type="ChEBI" id="CHEBI:15378"/>
        <dbReference type="ChEBI" id="CHEBI:15379"/>
        <dbReference type="ChEBI" id="CHEBI:16480"/>
        <dbReference type="ChEBI" id="CHEBI:17632"/>
        <dbReference type="ChEBI" id="CHEBI:57783"/>
        <dbReference type="ChEBI" id="CHEBI:58349"/>
        <dbReference type="EC" id="1.14.12.17"/>
    </reaction>
</comment>
<dbReference type="OrthoDB" id="9801223at2"/>
<dbReference type="GO" id="GO:0046872">
    <property type="term" value="F:metal ion binding"/>
    <property type="evidence" value="ECO:0007669"/>
    <property type="project" value="UniProtKB-KW"/>
</dbReference>
<evidence type="ECO:0000256" key="7">
    <source>
        <dbReference type="ARBA" id="ARBA00023004"/>
    </source>
</evidence>
<evidence type="ECO:0000256" key="5">
    <source>
        <dbReference type="ARBA" id="ARBA00022621"/>
    </source>
</evidence>
<evidence type="ECO:0000256" key="3">
    <source>
        <dbReference type="ARBA" id="ARBA00022575"/>
    </source>
</evidence>
<evidence type="ECO:0000313" key="16">
    <source>
        <dbReference type="Proteomes" id="UP000269265"/>
    </source>
</evidence>
<keyword evidence="6" id="KW-0479">Metal-binding</keyword>
<dbReference type="CDD" id="cd08922">
    <property type="entry name" value="FHb-globin"/>
    <property type="match status" value="1"/>
</dbReference>
<gene>
    <name evidence="15" type="ORF">EIP75_13045</name>
</gene>
<dbReference type="InterPro" id="IPR001433">
    <property type="entry name" value="OxRdtase_FAD/NAD-bd"/>
</dbReference>
<keyword evidence="12" id="KW-0813">Transport</keyword>
<evidence type="ECO:0000256" key="6">
    <source>
        <dbReference type="ARBA" id="ARBA00022723"/>
    </source>
</evidence>
<dbReference type="GO" id="GO:0016020">
    <property type="term" value="C:membrane"/>
    <property type="evidence" value="ECO:0007669"/>
    <property type="project" value="InterPro"/>
</dbReference>
<dbReference type="PRINTS" id="PR00466">
    <property type="entry name" value="GP91PHOX"/>
</dbReference>
<dbReference type="AlphaFoldDB" id="A0A426VAD4"/>
<feature type="domain" description="FAD-binding FR-type" evidence="14">
    <location>
        <begin position="149"/>
        <end position="261"/>
    </location>
</feature>
<dbReference type="GO" id="GO:0071949">
    <property type="term" value="F:FAD binding"/>
    <property type="evidence" value="ECO:0007669"/>
    <property type="project" value="TreeGrafter"/>
</dbReference>
<comment type="similarity">
    <text evidence="1">In the C-terminal section; belongs to the flavoprotein pyridine nucleotide cytochrome reductase family.</text>
</comment>
<keyword evidence="5 12" id="KW-0561">Oxygen transport</keyword>
<dbReference type="EMBL" id="RSED01000009">
    <property type="protein sequence ID" value="RRS03875.1"/>
    <property type="molecule type" value="Genomic_DNA"/>
</dbReference>
<keyword evidence="7" id="KW-0408">Iron</keyword>
<dbReference type="GO" id="GO:0019825">
    <property type="term" value="F:oxygen binding"/>
    <property type="evidence" value="ECO:0007669"/>
    <property type="project" value="InterPro"/>
</dbReference>
<evidence type="ECO:0000256" key="12">
    <source>
        <dbReference type="RuleBase" id="RU000356"/>
    </source>
</evidence>
<comment type="catalytic activity">
    <reaction evidence="10">
        <text>2 nitric oxide + NADH + 2 O2 = 2 nitrate + NAD(+) + H(+)</text>
        <dbReference type="Rhea" id="RHEA:19469"/>
        <dbReference type="ChEBI" id="CHEBI:15378"/>
        <dbReference type="ChEBI" id="CHEBI:15379"/>
        <dbReference type="ChEBI" id="CHEBI:16480"/>
        <dbReference type="ChEBI" id="CHEBI:17632"/>
        <dbReference type="ChEBI" id="CHEBI:57540"/>
        <dbReference type="ChEBI" id="CHEBI:57945"/>
        <dbReference type="EC" id="1.14.12.17"/>
    </reaction>
</comment>
<evidence type="ECO:0000256" key="8">
    <source>
        <dbReference type="ARBA" id="ARBA00023027"/>
    </source>
</evidence>
<dbReference type="Pfam" id="PF00042">
    <property type="entry name" value="Globin"/>
    <property type="match status" value="1"/>
</dbReference>
<dbReference type="GO" id="GO:0008941">
    <property type="term" value="F:nitric oxide dioxygenase NAD(P)H activity"/>
    <property type="evidence" value="ECO:0007669"/>
    <property type="project" value="UniProtKB-EC"/>
</dbReference>
<protein>
    <recommendedName>
        <fullName evidence="2">nitric oxide dioxygenase</fullName>
        <ecNumber evidence="2">1.14.12.17</ecNumber>
    </recommendedName>
</protein>
<keyword evidence="16" id="KW-1185">Reference proteome</keyword>
<evidence type="ECO:0000256" key="4">
    <source>
        <dbReference type="ARBA" id="ARBA00022617"/>
    </source>
</evidence>
<name>A0A426VAD4_9BURK</name>
<dbReference type="InterPro" id="IPR009050">
    <property type="entry name" value="Globin-like_sf"/>
</dbReference>
<dbReference type="PROSITE" id="PS01033">
    <property type="entry name" value="GLOBIN"/>
    <property type="match status" value="1"/>
</dbReference>
<dbReference type="InterPro" id="IPR012292">
    <property type="entry name" value="Globin/Proto"/>
</dbReference>
<dbReference type="GO" id="GO:0020037">
    <property type="term" value="F:heme binding"/>
    <property type="evidence" value="ECO:0007669"/>
    <property type="project" value="InterPro"/>
</dbReference>
<dbReference type="FunFam" id="1.10.490.10:FF:000003">
    <property type="entry name" value="Flavohemoprotein"/>
    <property type="match status" value="1"/>
</dbReference>
<keyword evidence="4 12" id="KW-0349">Heme</keyword>
<dbReference type="GO" id="GO:0009636">
    <property type="term" value="P:response to toxic substance"/>
    <property type="evidence" value="ECO:0007669"/>
    <property type="project" value="UniProtKB-KW"/>
</dbReference>
<accession>A0A426VAD4</accession>
<proteinExistence type="inferred from homology"/>
<evidence type="ECO:0000313" key="15">
    <source>
        <dbReference type="EMBL" id="RRS03875.1"/>
    </source>
</evidence>
<organism evidence="15 16">
    <name type="scientific">Aquabacterium soli</name>
    <dbReference type="NCBI Taxonomy" id="2493092"/>
    <lineage>
        <taxon>Bacteria</taxon>
        <taxon>Pseudomonadati</taxon>
        <taxon>Pseudomonadota</taxon>
        <taxon>Betaproteobacteria</taxon>
        <taxon>Burkholderiales</taxon>
        <taxon>Aquabacterium</taxon>
    </lineage>
</organism>
<dbReference type="SUPFAM" id="SSF63380">
    <property type="entry name" value="Riboflavin synthase domain-like"/>
    <property type="match status" value="1"/>
</dbReference>
<dbReference type="GO" id="GO:0071500">
    <property type="term" value="P:cellular response to nitrosative stress"/>
    <property type="evidence" value="ECO:0007669"/>
    <property type="project" value="TreeGrafter"/>
</dbReference>
<sequence>MISTAARPYIEASVPVLREHGLAITTRFYARMFDAHPELNNLFNMGNQASGAQQQSLASAVFAYAANIDNAAALTPVLDRIVHKHAAVGLKPSHYPIVGRHLLAAIGEVLGEAATPELIAAWAEAYWLLAGELIAAEARLYERTGTQPGELQPLRVQRIEREGADTVSIYLQTADGARPGPFQPGQYVSVAMEWTEPGQTTPRRQLRQYSLSDAPDQPWWRLTVKREAGTPAGQVSNWLHDHVKAGDVLPVSAAYGDFTPVIQGDTPLVLLSAGVGITPMVSVLKAVAGLNPTRPVVFAHAARNAEYQALQADLRETGARMPALRTVLFHEQGTTPGVDTAGQASPYRGRMTLEPVLTGVDLGQAQVLMCGPLPFMREQWAGLLQRGVPATRIHREVFGPELLDHLL</sequence>
<dbReference type="PANTHER" id="PTHR43396">
    <property type="entry name" value="FLAVOHEMOPROTEIN"/>
    <property type="match status" value="1"/>
</dbReference>
<dbReference type="InterPro" id="IPR039261">
    <property type="entry name" value="FNR_nucleotide-bd"/>
</dbReference>
<dbReference type="RefSeq" id="WP_125243715.1">
    <property type="nucleotide sequence ID" value="NZ_RSED01000009.1"/>
</dbReference>
<dbReference type="Gene3D" id="3.40.50.80">
    <property type="entry name" value="Nucleotide-binding domain of ferredoxin-NADP reductase (FNR) module"/>
    <property type="match status" value="1"/>
</dbReference>
<dbReference type="InterPro" id="IPR000778">
    <property type="entry name" value="Cyt_b245_heavy_chain"/>
</dbReference>
<evidence type="ECO:0000256" key="10">
    <source>
        <dbReference type="ARBA" id="ARBA00048649"/>
    </source>
</evidence>
<dbReference type="Proteomes" id="UP000269265">
    <property type="component" value="Unassembled WGS sequence"/>
</dbReference>
<dbReference type="InterPro" id="IPR000971">
    <property type="entry name" value="Globin"/>
</dbReference>
<evidence type="ECO:0000259" key="13">
    <source>
        <dbReference type="PROSITE" id="PS01033"/>
    </source>
</evidence>
<reference evidence="15 16" key="1">
    <citation type="submission" date="2018-12" db="EMBL/GenBank/DDBJ databases">
        <title>The whole draft genome of Aquabacterium sp. SJQ9.</title>
        <authorList>
            <person name="Sun L."/>
            <person name="Gao X."/>
            <person name="Chen W."/>
            <person name="Huang K."/>
        </authorList>
    </citation>
    <scope>NUCLEOTIDE SEQUENCE [LARGE SCALE GENOMIC DNA]</scope>
    <source>
        <strain evidence="15 16">SJQ9</strain>
    </source>
</reference>
<dbReference type="Pfam" id="PF00175">
    <property type="entry name" value="NAD_binding_1"/>
    <property type="match status" value="1"/>
</dbReference>
<dbReference type="GO" id="GO:0046210">
    <property type="term" value="P:nitric oxide catabolic process"/>
    <property type="evidence" value="ECO:0007669"/>
    <property type="project" value="TreeGrafter"/>
</dbReference>
<comment type="caution">
    <text evidence="15">The sequence shown here is derived from an EMBL/GenBank/DDBJ whole genome shotgun (WGS) entry which is preliminary data.</text>
</comment>
<comment type="similarity">
    <text evidence="12">Belongs to the globin family.</text>
</comment>
<evidence type="ECO:0000256" key="9">
    <source>
        <dbReference type="ARBA" id="ARBA00025094"/>
    </source>
</evidence>
<comment type="function">
    <text evidence="9">Is involved in NO detoxification in an aerobic process, termed nitric oxide dioxygenase (NOD) reaction that utilizes O(2) and NAD(P)H to convert NO to nitrate, which protects the bacterium from various noxious nitrogen compounds. Therefore, plays a central role in the inducible response to nitrosative stress.</text>
</comment>
<dbReference type="PROSITE" id="PS51384">
    <property type="entry name" value="FAD_FR"/>
    <property type="match status" value="1"/>
</dbReference>
<dbReference type="EC" id="1.14.12.17" evidence="2"/>
<keyword evidence="8" id="KW-0520">NAD</keyword>
<dbReference type="Gene3D" id="1.10.490.10">
    <property type="entry name" value="Globins"/>
    <property type="match status" value="1"/>
</dbReference>
<evidence type="ECO:0000259" key="14">
    <source>
        <dbReference type="PROSITE" id="PS51384"/>
    </source>
</evidence>